<dbReference type="GO" id="GO:0016746">
    <property type="term" value="F:acyltransferase activity"/>
    <property type="evidence" value="ECO:0007669"/>
    <property type="project" value="UniProtKB-KW"/>
</dbReference>
<keyword evidence="2" id="KW-0808">Transferase</keyword>
<dbReference type="EMBL" id="PDET01000011">
    <property type="protein sequence ID" value="PRD14496.1"/>
    <property type="molecule type" value="Genomic_DNA"/>
</dbReference>
<gene>
    <name evidence="2" type="ORF">CQW29_16565</name>
</gene>
<dbReference type="Pfam" id="PF00132">
    <property type="entry name" value="Hexapep"/>
    <property type="match status" value="1"/>
</dbReference>
<keyword evidence="3" id="KW-1185">Reference proteome</keyword>
<accession>A0A2S9I9M6</accession>
<keyword evidence="2" id="KW-0012">Acyltransferase</keyword>
<dbReference type="Gene3D" id="2.160.10.10">
    <property type="entry name" value="Hexapeptide repeat proteins"/>
    <property type="match status" value="1"/>
</dbReference>
<dbReference type="InterPro" id="IPR001451">
    <property type="entry name" value="Hexapep"/>
</dbReference>
<reference evidence="2 3" key="1">
    <citation type="submission" date="2017-10" db="EMBL/GenBank/DDBJ databases">
        <title>Draft genome of two endophytic bacteria isolated from 'guarana' Paullinia cupana (Mart.) Ducke.</title>
        <authorList>
            <person name="Siqueira K.A."/>
            <person name="Liotti R.G."/>
            <person name="Mendes T.A."/>
            <person name="Soares M.A."/>
        </authorList>
    </citation>
    <scope>NUCLEOTIDE SEQUENCE [LARGE SCALE GENOMIC DNA]</scope>
    <source>
        <strain evidence="2 3">342</strain>
    </source>
</reference>
<protein>
    <submittedName>
        <fullName evidence="2">UDP-3-O-(3-hydroxymyristoyl)glucosamine N-acyltransferase</fullName>
    </submittedName>
</protein>
<dbReference type="RefSeq" id="WP_105593862.1">
    <property type="nucleotide sequence ID" value="NZ_PDET01000011.1"/>
</dbReference>
<dbReference type="Proteomes" id="UP000239181">
    <property type="component" value="Unassembled WGS sequence"/>
</dbReference>
<comment type="similarity">
    <text evidence="1">Belongs to the transferase hexapeptide repeat family.</text>
</comment>
<dbReference type="Pfam" id="PF14602">
    <property type="entry name" value="Hexapep_2"/>
    <property type="match status" value="2"/>
</dbReference>
<dbReference type="SUPFAM" id="SSF51161">
    <property type="entry name" value="Trimeric LpxA-like enzymes"/>
    <property type="match status" value="1"/>
</dbReference>
<name>A0A2S9I9M6_9GAMM</name>
<dbReference type="AlphaFoldDB" id="A0A2S9I9M6"/>
<sequence length="151" mass="16071">MKTIECSIRDVKTGENVKIITPSNIYQCRLDDDVFVGPFVEIQKGCVIGRGSRIQSHSFLCENVTVGENCFIGHNVTFANDLFRSGAPDPDASSWITITLGDNVTIGSGTTVLTTSICSGAVIGAGSVVIRPVTVKGIYAGNPARLIRKLP</sequence>
<dbReference type="InterPro" id="IPR050179">
    <property type="entry name" value="Trans_hexapeptide_repeat"/>
</dbReference>
<dbReference type="InterPro" id="IPR011004">
    <property type="entry name" value="Trimer_LpxA-like_sf"/>
</dbReference>
<organism evidence="2 3">
    <name type="scientific">Pantoea coffeiphila</name>
    <dbReference type="NCBI Taxonomy" id="1465635"/>
    <lineage>
        <taxon>Bacteria</taxon>
        <taxon>Pseudomonadati</taxon>
        <taxon>Pseudomonadota</taxon>
        <taxon>Gammaproteobacteria</taxon>
        <taxon>Enterobacterales</taxon>
        <taxon>Erwiniaceae</taxon>
        <taxon>Pantoea</taxon>
    </lineage>
</organism>
<dbReference type="PANTHER" id="PTHR43300:SF7">
    <property type="entry name" value="UDP-N-ACETYLBACILLOSAMINE N-ACETYLTRANSFERASE"/>
    <property type="match status" value="1"/>
</dbReference>
<evidence type="ECO:0000313" key="3">
    <source>
        <dbReference type="Proteomes" id="UP000239181"/>
    </source>
</evidence>
<dbReference type="CDD" id="cd03358">
    <property type="entry name" value="LbH_WxcM_N_like"/>
    <property type="match status" value="1"/>
</dbReference>
<comment type="caution">
    <text evidence="2">The sequence shown here is derived from an EMBL/GenBank/DDBJ whole genome shotgun (WGS) entry which is preliminary data.</text>
</comment>
<dbReference type="PANTHER" id="PTHR43300">
    <property type="entry name" value="ACETYLTRANSFERASE"/>
    <property type="match status" value="1"/>
</dbReference>
<evidence type="ECO:0000313" key="2">
    <source>
        <dbReference type="EMBL" id="PRD14496.1"/>
    </source>
</evidence>
<proteinExistence type="inferred from homology"/>
<dbReference type="OrthoDB" id="9815592at2"/>
<evidence type="ECO:0000256" key="1">
    <source>
        <dbReference type="ARBA" id="ARBA00007274"/>
    </source>
</evidence>